<protein>
    <submittedName>
        <fullName evidence="2">Uncharacterized protein</fullName>
    </submittedName>
</protein>
<sequence length="76" mass="8948">MVGKIIILDYLLISDLFFIFLNLLYHSPEALFPHLELCLFRSYSLKRVILSTFFLSLFIRKDICPGGYHVFFTLTL</sequence>
<feature type="transmembrane region" description="Helical" evidence="1">
    <location>
        <begin position="7"/>
        <end position="27"/>
    </location>
</feature>
<keyword evidence="1" id="KW-0812">Transmembrane</keyword>
<name>A0A0K2UCX4_LEPSM</name>
<dbReference type="EMBL" id="HACA01018436">
    <property type="protein sequence ID" value="CDW35797.1"/>
    <property type="molecule type" value="Transcribed_RNA"/>
</dbReference>
<accession>A0A0K2UCX4</accession>
<keyword evidence="1" id="KW-0472">Membrane</keyword>
<evidence type="ECO:0000313" key="2">
    <source>
        <dbReference type="EMBL" id="CDW35797.1"/>
    </source>
</evidence>
<organism evidence="2">
    <name type="scientific">Lepeophtheirus salmonis</name>
    <name type="common">Salmon louse</name>
    <name type="synonym">Caligus salmonis</name>
    <dbReference type="NCBI Taxonomy" id="72036"/>
    <lineage>
        <taxon>Eukaryota</taxon>
        <taxon>Metazoa</taxon>
        <taxon>Ecdysozoa</taxon>
        <taxon>Arthropoda</taxon>
        <taxon>Crustacea</taxon>
        <taxon>Multicrustacea</taxon>
        <taxon>Hexanauplia</taxon>
        <taxon>Copepoda</taxon>
        <taxon>Siphonostomatoida</taxon>
        <taxon>Caligidae</taxon>
        <taxon>Lepeophtheirus</taxon>
    </lineage>
</organism>
<proteinExistence type="predicted"/>
<evidence type="ECO:0000256" key="1">
    <source>
        <dbReference type="SAM" id="Phobius"/>
    </source>
</evidence>
<dbReference type="AlphaFoldDB" id="A0A0K2UCX4"/>
<keyword evidence="1" id="KW-1133">Transmembrane helix</keyword>
<reference evidence="2" key="1">
    <citation type="submission" date="2014-05" db="EMBL/GenBank/DDBJ databases">
        <authorList>
            <person name="Chronopoulou M."/>
        </authorList>
    </citation>
    <scope>NUCLEOTIDE SEQUENCE</scope>
    <source>
        <tissue evidence="2">Whole organism</tissue>
    </source>
</reference>